<keyword evidence="6 7" id="KW-0472">Membrane</keyword>
<feature type="transmembrane region" description="Helical" evidence="7">
    <location>
        <begin position="62"/>
        <end position="80"/>
    </location>
</feature>
<feature type="transmembrane region" description="Helical" evidence="7">
    <location>
        <begin position="30"/>
        <end position="55"/>
    </location>
</feature>
<dbReference type="InterPro" id="IPR020846">
    <property type="entry name" value="MFS_dom"/>
</dbReference>
<evidence type="ECO:0000256" key="5">
    <source>
        <dbReference type="ARBA" id="ARBA00022989"/>
    </source>
</evidence>
<dbReference type="GO" id="GO:0022857">
    <property type="term" value="F:transmembrane transporter activity"/>
    <property type="evidence" value="ECO:0007669"/>
    <property type="project" value="InterPro"/>
</dbReference>
<reference evidence="9 10" key="1">
    <citation type="journal article" date="2010" name="Cell Res.">
        <title>Complete genome sequence of the rifamycin SV-producing Amycolatopsis mediterranei U32 revealed its genetic characteristics in phylogeny and metabolism.</title>
        <authorList>
            <person name="Zhao W."/>
            <person name="Zhong Y."/>
            <person name="Yuan H."/>
            <person name="Wang J."/>
            <person name="Zheng H."/>
            <person name="Wang Y."/>
            <person name="Cen X."/>
            <person name="Xu F."/>
            <person name="Bai J."/>
            <person name="Han X."/>
            <person name="Lu G."/>
            <person name="Zhu Y."/>
            <person name="Shao Z."/>
            <person name="Yan H."/>
            <person name="Li C."/>
            <person name="Peng N."/>
            <person name="Zhang Z."/>
            <person name="Zhang Y."/>
            <person name="Lin W."/>
            <person name="Fan Y."/>
            <person name="Qin Z."/>
            <person name="Hu Y."/>
            <person name="Zhu B."/>
            <person name="Wang S."/>
            <person name="Ding X."/>
            <person name="Zhao G.P."/>
        </authorList>
    </citation>
    <scope>NUCLEOTIDE SEQUENCE [LARGE SCALE GENOMIC DNA]</scope>
    <source>
        <strain evidence="10">U-32</strain>
    </source>
</reference>
<evidence type="ECO:0000256" key="6">
    <source>
        <dbReference type="ARBA" id="ARBA00023136"/>
    </source>
</evidence>
<name>A0A0H3D8Y5_AMYMU</name>
<comment type="subcellular location">
    <subcellularLocation>
        <location evidence="1">Cell membrane</location>
        <topology evidence="1">Multi-pass membrane protein</topology>
    </subcellularLocation>
</comment>
<accession>A0A0H3D8Y5</accession>
<protein>
    <submittedName>
        <fullName evidence="9">Major facilitator transporter</fullName>
    </submittedName>
</protein>
<evidence type="ECO:0000256" key="1">
    <source>
        <dbReference type="ARBA" id="ARBA00004651"/>
    </source>
</evidence>
<dbReference type="Pfam" id="PF05977">
    <property type="entry name" value="MFS_3"/>
    <property type="match status" value="1"/>
</dbReference>
<keyword evidence="2" id="KW-0813">Transport</keyword>
<feature type="transmembrane region" description="Helical" evidence="7">
    <location>
        <begin position="298"/>
        <end position="315"/>
    </location>
</feature>
<feature type="transmembrane region" description="Helical" evidence="7">
    <location>
        <begin position="212"/>
        <end position="234"/>
    </location>
</feature>
<evidence type="ECO:0000256" key="2">
    <source>
        <dbReference type="ARBA" id="ARBA00022448"/>
    </source>
</evidence>
<dbReference type="eggNOG" id="COG2814">
    <property type="taxonomic scope" value="Bacteria"/>
</dbReference>
<dbReference type="PROSITE" id="PS50850">
    <property type="entry name" value="MFS"/>
    <property type="match status" value="2"/>
</dbReference>
<dbReference type="PANTHER" id="PTHR23513">
    <property type="entry name" value="INTEGRAL MEMBRANE EFFLUX PROTEIN-RELATED"/>
    <property type="match status" value="1"/>
</dbReference>
<dbReference type="SUPFAM" id="SSF103473">
    <property type="entry name" value="MFS general substrate transporter"/>
    <property type="match status" value="1"/>
</dbReference>
<feature type="domain" description="Major facilitator superfamily (MFS) profile" evidence="8">
    <location>
        <begin position="207"/>
        <end position="409"/>
    </location>
</feature>
<proteinExistence type="predicted"/>
<keyword evidence="4 7" id="KW-0812">Transmembrane</keyword>
<feature type="transmembrane region" description="Helical" evidence="7">
    <location>
        <begin position="246"/>
        <end position="266"/>
    </location>
</feature>
<dbReference type="EMBL" id="CP002000">
    <property type="protein sequence ID" value="ADJ46538.1"/>
    <property type="molecule type" value="Genomic_DNA"/>
</dbReference>
<dbReference type="GO" id="GO:0005886">
    <property type="term" value="C:plasma membrane"/>
    <property type="evidence" value="ECO:0007669"/>
    <property type="project" value="UniProtKB-SubCell"/>
</dbReference>
<feature type="transmembrane region" description="Helical" evidence="7">
    <location>
        <begin position="361"/>
        <end position="384"/>
    </location>
</feature>
<evidence type="ECO:0000256" key="4">
    <source>
        <dbReference type="ARBA" id="ARBA00022692"/>
    </source>
</evidence>
<evidence type="ECO:0000259" key="8">
    <source>
        <dbReference type="PROSITE" id="PS50850"/>
    </source>
</evidence>
<gene>
    <name evidence="9" type="ordered locus">AMED_4772</name>
</gene>
<keyword evidence="5 7" id="KW-1133">Transmembrane helix</keyword>
<dbReference type="AlphaFoldDB" id="A0A0H3D8Y5"/>
<dbReference type="HOGENOM" id="CLU_034180_11_2_11"/>
<feature type="transmembrane region" description="Helical" evidence="7">
    <location>
        <begin position="273"/>
        <end position="292"/>
    </location>
</feature>
<evidence type="ECO:0000256" key="3">
    <source>
        <dbReference type="ARBA" id="ARBA00022475"/>
    </source>
</evidence>
<evidence type="ECO:0000313" key="10">
    <source>
        <dbReference type="Proteomes" id="UP000000328"/>
    </source>
</evidence>
<keyword evidence="3" id="KW-1003">Cell membrane</keyword>
<organism evidence="9 10">
    <name type="scientific">Amycolatopsis mediterranei (strain U-32)</name>
    <dbReference type="NCBI Taxonomy" id="749927"/>
    <lineage>
        <taxon>Bacteria</taxon>
        <taxon>Bacillati</taxon>
        <taxon>Actinomycetota</taxon>
        <taxon>Actinomycetes</taxon>
        <taxon>Pseudonocardiales</taxon>
        <taxon>Pseudonocardiaceae</taxon>
        <taxon>Amycolatopsis</taxon>
    </lineage>
</organism>
<dbReference type="Proteomes" id="UP000000328">
    <property type="component" value="Chromosome"/>
</dbReference>
<feature type="domain" description="Major facilitator superfamily (MFS) profile" evidence="8">
    <location>
        <begin position="1"/>
        <end position="178"/>
    </location>
</feature>
<dbReference type="PATRIC" id="fig|749927.5.peg.4934"/>
<feature type="transmembrane region" description="Helical" evidence="7">
    <location>
        <begin position="7"/>
        <end position="24"/>
    </location>
</feature>
<dbReference type="KEGG" id="amd:AMED_4772"/>
<dbReference type="OrthoDB" id="4544213at2"/>
<dbReference type="CDD" id="cd06173">
    <property type="entry name" value="MFS_MefA_like"/>
    <property type="match status" value="1"/>
</dbReference>
<dbReference type="Gene3D" id="1.20.1250.20">
    <property type="entry name" value="MFS general substrate transporter like domains"/>
    <property type="match status" value="1"/>
</dbReference>
<sequence>MSGANLISLAGDWILGIGMMFYVYTVTGSALASGAMLLVSMVPQLLFGSLAGVFVDRWDRKRTMVVTNLLLALALIPLFAVHDERTIWVVYVVVFVQGVLEQLFQPAEAAMVPHVVPAEDLVAANALNGQNRQVARLIGAAVGGVLAATGGIFLVTVVDAVSYLVAAALVAMIRAEVPPEPIDPAGDRRRLDHEWRAGIALCLARRDLTTLLVFRLMSGFGEGVLAVLIAPLIISVLHASSAEYGSVISVQAVGGIVGGLAIAAVGRRWPPRLLLGYGALMFGVVDLVIALYPLALPALWPIFILISVVGAPSAAQQAGFSTIQQTETPDRYRGRVFGALSTGWALAMLLGIVLASTLGDVVGIIAIISLQGVIHILAGPYLLVRLRPPLPEVSAGVAVPVVEDNRTGG</sequence>
<dbReference type="InterPro" id="IPR010290">
    <property type="entry name" value="TM_effector"/>
</dbReference>
<dbReference type="InterPro" id="IPR036259">
    <property type="entry name" value="MFS_trans_sf"/>
</dbReference>
<dbReference type="PANTHER" id="PTHR23513:SF6">
    <property type="entry name" value="MAJOR FACILITATOR SUPERFAMILY ASSOCIATED DOMAIN-CONTAINING PROTEIN"/>
    <property type="match status" value="1"/>
</dbReference>
<feature type="transmembrane region" description="Helical" evidence="7">
    <location>
        <begin position="336"/>
        <end position="355"/>
    </location>
</feature>
<evidence type="ECO:0000256" key="7">
    <source>
        <dbReference type="SAM" id="Phobius"/>
    </source>
</evidence>
<evidence type="ECO:0000313" key="9">
    <source>
        <dbReference type="EMBL" id="ADJ46538.1"/>
    </source>
</evidence>